<evidence type="ECO:0000256" key="8">
    <source>
        <dbReference type="ARBA" id="ARBA00039401"/>
    </source>
</evidence>
<keyword evidence="6 11" id="KW-0418">Kinase</keyword>
<evidence type="ECO:0000256" key="3">
    <source>
        <dbReference type="ARBA" id="ARBA00012438"/>
    </source>
</evidence>
<dbReference type="SUPFAM" id="SSF47384">
    <property type="entry name" value="Homodimeric domain of signal transducing histidine kinase"/>
    <property type="match status" value="1"/>
</dbReference>
<dbReference type="EMBL" id="JACHJP010000004">
    <property type="protein sequence ID" value="MBB4916898.1"/>
    <property type="molecule type" value="Genomic_DNA"/>
</dbReference>
<keyword evidence="5" id="KW-0808">Transferase</keyword>
<evidence type="ECO:0000259" key="10">
    <source>
        <dbReference type="PROSITE" id="PS50109"/>
    </source>
</evidence>
<dbReference type="PRINTS" id="PR00344">
    <property type="entry name" value="BCTRLSENSOR"/>
</dbReference>
<dbReference type="InterPro" id="IPR004358">
    <property type="entry name" value="Sig_transdc_His_kin-like_C"/>
</dbReference>
<dbReference type="GO" id="GO:0016036">
    <property type="term" value="P:cellular response to phosphate starvation"/>
    <property type="evidence" value="ECO:0007669"/>
    <property type="project" value="TreeGrafter"/>
</dbReference>
<dbReference type="Pfam" id="PF00512">
    <property type="entry name" value="HisKA"/>
    <property type="match status" value="1"/>
</dbReference>
<dbReference type="GO" id="GO:0005886">
    <property type="term" value="C:plasma membrane"/>
    <property type="evidence" value="ECO:0007669"/>
    <property type="project" value="UniProtKB-SubCell"/>
</dbReference>
<comment type="catalytic activity">
    <reaction evidence="1">
        <text>ATP + protein L-histidine = ADP + protein N-phospho-L-histidine.</text>
        <dbReference type="EC" id="2.7.13.3"/>
    </reaction>
</comment>
<dbReference type="SUPFAM" id="SSF55874">
    <property type="entry name" value="ATPase domain of HSP90 chaperone/DNA topoisomerase II/histidine kinase"/>
    <property type="match status" value="1"/>
</dbReference>
<dbReference type="CDD" id="cd00082">
    <property type="entry name" value="HisKA"/>
    <property type="match status" value="1"/>
</dbReference>
<dbReference type="EC" id="2.7.13.3" evidence="3"/>
<feature type="transmembrane region" description="Helical" evidence="9">
    <location>
        <begin position="70"/>
        <end position="90"/>
    </location>
</feature>
<dbReference type="Proteomes" id="UP000552644">
    <property type="component" value="Unassembled WGS sequence"/>
</dbReference>
<feature type="transmembrane region" description="Helical" evidence="9">
    <location>
        <begin position="37"/>
        <end position="64"/>
    </location>
</feature>
<keyword evidence="12" id="KW-1185">Reference proteome</keyword>
<sequence>MIPEMLEIVAVTAGLGLLVALTGLGVMRLLRERSIGVMLAVVAVVSVVATVGGVVAITLKMIIAGGSRDIVLSVVAVGGLVGLGVATVLARRVVAASRKLVDAVHAVPPTGEFTPPRGLPAELDTIAMTLEEAYERLRLGHERERALESARRELVAWVSHDLRTPLAGMRAMAEALEDGVVSDPETVGRYHTQIRLEVDRLAGMVGDLFELSRIHAGALRLSRSRIGLGDLVADALAGAEPLARAKGVRLAAQAERVVPVEADAGELSRALRNLVDNAIRHTPHDGTVWVRASAEEGTACLSVADCCGGIPAEDLPRVFDVAFRGEAARTPVTDGAGAGLGLAIARGIVEAHEGTIDVVNAGPGCRFEIRLPLRHPVA</sequence>
<dbReference type="FunFam" id="1.10.287.130:FF:000001">
    <property type="entry name" value="Two-component sensor histidine kinase"/>
    <property type="match status" value="1"/>
</dbReference>
<keyword evidence="4" id="KW-0597">Phosphoprotein</keyword>
<gene>
    <name evidence="11" type="ORF">FHS44_004006</name>
</gene>
<dbReference type="PANTHER" id="PTHR45453">
    <property type="entry name" value="PHOSPHATE REGULON SENSOR PROTEIN PHOR"/>
    <property type="match status" value="1"/>
</dbReference>
<dbReference type="GO" id="GO:0000155">
    <property type="term" value="F:phosphorelay sensor kinase activity"/>
    <property type="evidence" value="ECO:0007669"/>
    <property type="project" value="InterPro"/>
</dbReference>
<feature type="transmembrane region" description="Helical" evidence="9">
    <location>
        <begin position="6"/>
        <end position="30"/>
    </location>
</feature>
<evidence type="ECO:0000313" key="11">
    <source>
        <dbReference type="EMBL" id="MBB4916898.1"/>
    </source>
</evidence>
<dbReference type="PANTHER" id="PTHR45453:SF1">
    <property type="entry name" value="PHOSPHATE REGULON SENSOR PROTEIN PHOR"/>
    <property type="match status" value="1"/>
</dbReference>
<evidence type="ECO:0000256" key="5">
    <source>
        <dbReference type="ARBA" id="ARBA00022679"/>
    </source>
</evidence>
<keyword evidence="9" id="KW-1133">Transmembrane helix</keyword>
<dbReference type="InterPro" id="IPR050351">
    <property type="entry name" value="BphY/WalK/GraS-like"/>
</dbReference>
<dbReference type="PROSITE" id="PS50109">
    <property type="entry name" value="HIS_KIN"/>
    <property type="match status" value="1"/>
</dbReference>
<evidence type="ECO:0000313" key="12">
    <source>
        <dbReference type="Proteomes" id="UP000552644"/>
    </source>
</evidence>
<protein>
    <recommendedName>
        <fullName evidence="8">Sensor-like histidine kinase SenX3</fullName>
        <ecNumber evidence="3">2.7.13.3</ecNumber>
    </recommendedName>
</protein>
<dbReference type="Pfam" id="PF02518">
    <property type="entry name" value="HATPase_c"/>
    <property type="match status" value="1"/>
</dbReference>
<evidence type="ECO:0000256" key="2">
    <source>
        <dbReference type="ARBA" id="ARBA00004236"/>
    </source>
</evidence>
<dbReference type="AlphaFoldDB" id="A0A7W7QNU4"/>
<accession>A0A7W7QNU4</accession>
<evidence type="ECO:0000256" key="4">
    <source>
        <dbReference type="ARBA" id="ARBA00022553"/>
    </source>
</evidence>
<dbReference type="InterPro" id="IPR003661">
    <property type="entry name" value="HisK_dim/P_dom"/>
</dbReference>
<name>A0A7W7QNU4_9ACTN</name>
<dbReference type="RefSeq" id="WP_312863733.1">
    <property type="nucleotide sequence ID" value="NZ_JACHJP010000004.1"/>
</dbReference>
<feature type="domain" description="Histidine kinase" evidence="10">
    <location>
        <begin position="157"/>
        <end position="375"/>
    </location>
</feature>
<dbReference type="Gene3D" id="3.30.565.10">
    <property type="entry name" value="Histidine kinase-like ATPase, C-terminal domain"/>
    <property type="match status" value="1"/>
</dbReference>
<proteinExistence type="predicted"/>
<dbReference type="SMART" id="SM00387">
    <property type="entry name" value="HATPase_c"/>
    <property type="match status" value="1"/>
</dbReference>
<dbReference type="GO" id="GO:0004721">
    <property type="term" value="F:phosphoprotein phosphatase activity"/>
    <property type="evidence" value="ECO:0007669"/>
    <property type="project" value="TreeGrafter"/>
</dbReference>
<keyword evidence="9" id="KW-0472">Membrane</keyword>
<reference evidence="11 12" key="1">
    <citation type="submission" date="2020-08" db="EMBL/GenBank/DDBJ databases">
        <title>Genomic Encyclopedia of Type Strains, Phase III (KMG-III): the genomes of soil and plant-associated and newly described type strains.</title>
        <authorList>
            <person name="Whitman W."/>
        </authorList>
    </citation>
    <scope>NUCLEOTIDE SEQUENCE [LARGE SCALE GENOMIC DNA]</scope>
    <source>
        <strain evidence="11 12">CECT 8840</strain>
    </source>
</reference>
<evidence type="ECO:0000256" key="1">
    <source>
        <dbReference type="ARBA" id="ARBA00000085"/>
    </source>
</evidence>
<evidence type="ECO:0000256" key="6">
    <source>
        <dbReference type="ARBA" id="ARBA00022777"/>
    </source>
</evidence>
<keyword evidence="7" id="KW-0902">Two-component regulatory system</keyword>
<dbReference type="InterPro" id="IPR036890">
    <property type="entry name" value="HATPase_C_sf"/>
</dbReference>
<dbReference type="InterPro" id="IPR005467">
    <property type="entry name" value="His_kinase_dom"/>
</dbReference>
<dbReference type="InterPro" id="IPR036097">
    <property type="entry name" value="HisK_dim/P_sf"/>
</dbReference>
<organism evidence="11 12">
    <name type="scientific">Streptosporangium saharense</name>
    <dbReference type="NCBI Taxonomy" id="1706840"/>
    <lineage>
        <taxon>Bacteria</taxon>
        <taxon>Bacillati</taxon>
        <taxon>Actinomycetota</taxon>
        <taxon>Actinomycetes</taxon>
        <taxon>Streptosporangiales</taxon>
        <taxon>Streptosporangiaceae</taxon>
        <taxon>Streptosporangium</taxon>
    </lineage>
</organism>
<keyword evidence="9" id="KW-0812">Transmembrane</keyword>
<evidence type="ECO:0000256" key="9">
    <source>
        <dbReference type="SAM" id="Phobius"/>
    </source>
</evidence>
<comment type="caution">
    <text evidence="11">The sequence shown here is derived from an EMBL/GenBank/DDBJ whole genome shotgun (WGS) entry which is preliminary data.</text>
</comment>
<dbReference type="SMART" id="SM00388">
    <property type="entry name" value="HisKA"/>
    <property type="match status" value="1"/>
</dbReference>
<dbReference type="CDD" id="cd00075">
    <property type="entry name" value="HATPase"/>
    <property type="match status" value="1"/>
</dbReference>
<dbReference type="InterPro" id="IPR003594">
    <property type="entry name" value="HATPase_dom"/>
</dbReference>
<dbReference type="Gene3D" id="1.10.287.130">
    <property type="match status" value="1"/>
</dbReference>
<evidence type="ECO:0000256" key="7">
    <source>
        <dbReference type="ARBA" id="ARBA00023012"/>
    </source>
</evidence>
<comment type="subcellular location">
    <subcellularLocation>
        <location evidence="2">Cell membrane</location>
    </subcellularLocation>
</comment>